<keyword evidence="3 4" id="KW-0732">Signal</keyword>
<dbReference type="OrthoDB" id="9815002at2"/>
<name>A0A5C6U8T5_9SPHN</name>
<feature type="chain" id="PRO_5023060981" evidence="4">
    <location>
        <begin position="35"/>
        <end position="684"/>
    </location>
</feature>
<organism evidence="6 7">
    <name type="scientific">Flavisphingopyxis soli</name>
    <dbReference type="NCBI Taxonomy" id="2601267"/>
    <lineage>
        <taxon>Bacteria</taxon>
        <taxon>Pseudomonadati</taxon>
        <taxon>Pseudomonadota</taxon>
        <taxon>Alphaproteobacteria</taxon>
        <taxon>Sphingomonadales</taxon>
        <taxon>Sphingopyxidaceae</taxon>
        <taxon>Flavisphingopyxis</taxon>
    </lineage>
</organism>
<comment type="similarity">
    <text evidence="2">Belongs to the virb1 family.</text>
</comment>
<dbReference type="SUPFAM" id="SSF48435">
    <property type="entry name" value="Bacterial muramidases"/>
    <property type="match status" value="1"/>
</dbReference>
<evidence type="ECO:0000259" key="5">
    <source>
        <dbReference type="Pfam" id="PF01464"/>
    </source>
</evidence>
<dbReference type="InterPro" id="IPR023346">
    <property type="entry name" value="Lysozyme-like_dom_sf"/>
</dbReference>
<dbReference type="InterPro" id="IPR008258">
    <property type="entry name" value="Transglycosylase_SLT_dom_1"/>
</dbReference>
<evidence type="ECO:0000256" key="4">
    <source>
        <dbReference type="SAM" id="SignalP"/>
    </source>
</evidence>
<gene>
    <name evidence="6" type="ORF">FSZ31_08355</name>
</gene>
<dbReference type="Proteomes" id="UP000321129">
    <property type="component" value="Unassembled WGS sequence"/>
</dbReference>
<feature type="domain" description="Transglycosylase SLT" evidence="5">
    <location>
        <begin position="522"/>
        <end position="624"/>
    </location>
</feature>
<dbReference type="PANTHER" id="PTHR37423:SF2">
    <property type="entry name" value="MEMBRANE-BOUND LYTIC MUREIN TRANSGLYCOSYLASE C"/>
    <property type="match status" value="1"/>
</dbReference>
<evidence type="ECO:0000256" key="3">
    <source>
        <dbReference type="ARBA" id="ARBA00022729"/>
    </source>
</evidence>
<dbReference type="SUPFAM" id="SSF53955">
    <property type="entry name" value="Lysozyme-like"/>
    <property type="match status" value="1"/>
</dbReference>
<keyword evidence="7" id="KW-1185">Reference proteome</keyword>
<dbReference type="InterPro" id="IPR008939">
    <property type="entry name" value="Lytic_TGlycosylase_superhlx_U"/>
</dbReference>
<dbReference type="GO" id="GO:0042597">
    <property type="term" value="C:periplasmic space"/>
    <property type="evidence" value="ECO:0007669"/>
    <property type="project" value="InterPro"/>
</dbReference>
<dbReference type="Gene3D" id="1.10.530.10">
    <property type="match status" value="1"/>
</dbReference>
<evidence type="ECO:0000256" key="2">
    <source>
        <dbReference type="ARBA" id="ARBA00009387"/>
    </source>
</evidence>
<evidence type="ECO:0000256" key="1">
    <source>
        <dbReference type="ARBA" id="ARBA00007734"/>
    </source>
</evidence>
<dbReference type="AlphaFoldDB" id="A0A5C6U8T5"/>
<dbReference type="CDD" id="cd13401">
    <property type="entry name" value="Slt70-like"/>
    <property type="match status" value="1"/>
</dbReference>
<evidence type="ECO:0000313" key="7">
    <source>
        <dbReference type="Proteomes" id="UP000321129"/>
    </source>
</evidence>
<dbReference type="Gene3D" id="1.25.20.10">
    <property type="entry name" value="Bacterial muramidases"/>
    <property type="match status" value="1"/>
</dbReference>
<comment type="similarity">
    <text evidence="1">Belongs to the transglycosylase Slt family.</text>
</comment>
<comment type="caution">
    <text evidence="6">The sequence shown here is derived from an EMBL/GenBank/DDBJ whole genome shotgun (WGS) entry which is preliminary data.</text>
</comment>
<dbReference type="Pfam" id="PF01464">
    <property type="entry name" value="SLT"/>
    <property type="match status" value="1"/>
</dbReference>
<feature type="signal peptide" evidence="4">
    <location>
        <begin position="1"/>
        <end position="34"/>
    </location>
</feature>
<sequence>MVSYSPARPLIQLLRRGAAPLALAALTVPSAALAQTEQPTLNSQQVSWYRAQMGLSAIDTSLRPPSNSVAESVLQWRRFNQTDNLNFSEVSNFLVRNPGWPGESRLRRIAEQAIDLNNYAPTQSLAFFDRYPPLTTSGHVRYALALLGGGQRDRAYAEARTAWRSGVLTADEENRILSLFPGALSPSDHDARMDQLLWANRTSDASRQLGMVSPQNRAVFDARLALRSKAVDAAAKMAAVDSMARNDPGYIVDKATWLRGTGQSNAARSLLSAPRSLTRLPTNLDEWYSTLLVNANAAASDHQYATAYAIASKVDDALPPGATIRDQSASVRDVYTDLTWLAGQSAYYELNRPADAIGMFVNYAEAPSNPALKAKGYYWAGRAADKASQPDNARLYFTKAAAYPDSFYGQLSLERLGQAVPTPKAGAVEVSQAERNAFGDSNIVQAARVLGEIGARQDQTQFLRAIANNAKTEPEHVLAAEFAARIGRPDLGVMVARSARANGHEDLLPAYYPTISVPGDQSSNWTMIHAITRQESQFDREATSRVGAAGLMQLMPATAREVAGKLGLAHTQDRLKADPQYNIMLGSSYFQQMLRYYGGSYPLAIAAYNGGPGNVNKWLKSNGDPRMGGVDVIKWIEEIPLPETKYYVQYVLSNAVMYDQIRKANGGSTPQNLLSFYLGKRNPG</sequence>
<proteinExistence type="inferred from homology"/>
<accession>A0A5C6U8T5</accession>
<evidence type="ECO:0000313" key="6">
    <source>
        <dbReference type="EMBL" id="TXC69309.1"/>
    </source>
</evidence>
<dbReference type="PANTHER" id="PTHR37423">
    <property type="entry name" value="SOLUBLE LYTIC MUREIN TRANSGLYCOSYLASE-RELATED"/>
    <property type="match status" value="1"/>
</dbReference>
<protein>
    <submittedName>
        <fullName evidence="6">Lytic transglycosylase domain-containing protein</fullName>
    </submittedName>
</protein>
<dbReference type="GO" id="GO:0004553">
    <property type="term" value="F:hydrolase activity, hydrolyzing O-glycosyl compounds"/>
    <property type="evidence" value="ECO:0007669"/>
    <property type="project" value="InterPro"/>
</dbReference>
<dbReference type="EMBL" id="VOPY01000002">
    <property type="protein sequence ID" value="TXC69309.1"/>
    <property type="molecule type" value="Genomic_DNA"/>
</dbReference>
<reference evidence="6 7" key="1">
    <citation type="submission" date="2019-08" db="EMBL/GenBank/DDBJ databases">
        <title>Sphingorhabdus soil sp. nov., isolated from arctic soil.</title>
        <authorList>
            <person name="Liu Y."/>
        </authorList>
    </citation>
    <scope>NUCLEOTIDE SEQUENCE [LARGE SCALE GENOMIC DNA]</scope>
    <source>
        <strain evidence="6 7">D-2Q-5-6</strain>
    </source>
</reference>